<feature type="transmembrane region" description="Helical" evidence="6">
    <location>
        <begin position="73"/>
        <end position="96"/>
    </location>
</feature>
<feature type="transmembrane region" description="Helical" evidence="6">
    <location>
        <begin position="384"/>
        <end position="403"/>
    </location>
</feature>
<dbReference type="SUPFAM" id="SSF103473">
    <property type="entry name" value="MFS general substrate transporter"/>
    <property type="match status" value="1"/>
</dbReference>
<dbReference type="EMBL" id="CP137640">
    <property type="protein sequence ID" value="WVX79820.1"/>
    <property type="molecule type" value="Genomic_DNA"/>
</dbReference>
<feature type="transmembrane region" description="Helical" evidence="6">
    <location>
        <begin position="47"/>
        <end position="66"/>
    </location>
</feature>
<keyword evidence="9" id="KW-1185">Reference proteome</keyword>
<feature type="transmembrane region" description="Helical" evidence="6">
    <location>
        <begin position="137"/>
        <end position="162"/>
    </location>
</feature>
<evidence type="ECO:0000256" key="6">
    <source>
        <dbReference type="SAM" id="Phobius"/>
    </source>
</evidence>
<keyword evidence="3 6" id="KW-0812">Transmembrane</keyword>
<dbReference type="Gene3D" id="1.20.1250.20">
    <property type="entry name" value="MFS general substrate transporter like domains"/>
    <property type="match status" value="2"/>
</dbReference>
<dbReference type="CDD" id="cd17355">
    <property type="entry name" value="MFS_YcxA_like"/>
    <property type="match status" value="1"/>
</dbReference>
<dbReference type="PROSITE" id="PS50850">
    <property type="entry name" value="MFS"/>
    <property type="match status" value="1"/>
</dbReference>
<evidence type="ECO:0000313" key="8">
    <source>
        <dbReference type="EMBL" id="WVX79820.1"/>
    </source>
</evidence>
<evidence type="ECO:0000259" key="7">
    <source>
        <dbReference type="PROSITE" id="PS50850"/>
    </source>
</evidence>
<sequence length="422" mass="46533">MKKNKLHYAWIIVFVTFLSFLAVQGGRLAFGAFVGPWEEDLSMDRGTTSIISALSFVIYGISQPFIGRLVDKYGARLIISVSTLLVGISFFFITFVNQPWQLFVLYGFVSLGVGGASNVAGTVLVMNWFNKKRGLALGILEAGFGFGQMLLVPGSLLLIQYVDWRMTNLLLGVFLIIIVFPVVLLCLRNHPKDKGMEPIGGLVKEENIKLEDKPETNFSIGEVLRKRHFWFLLLPFAVCGFTTTGLMDTHLIPLSHNHGFSTTVTSAAVSILAAFNIIGILLSGVIIDYWSSRKLLVFLYFTRALSIVILVYSHNPVLMLIFAALFGLVDFATVAPTQLLAAEYFKKYSIGFIVGCLSLSHQVGSALGAYVPGYFYNMSGNYNISLYISIFILAAAAIMNFLLPEPNKVQTVKNTESVELPG</sequence>
<organism evidence="8 9">
    <name type="scientific">Niallia oryzisoli</name>
    <dbReference type="NCBI Taxonomy" id="1737571"/>
    <lineage>
        <taxon>Bacteria</taxon>
        <taxon>Bacillati</taxon>
        <taxon>Bacillota</taxon>
        <taxon>Bacilli</taxon>
        <taxon>Bacillales</taxon>
        <taxon>Bacillaceae</taxon>
        <taxon>Niallia</taxon>
    </lineage>
</organism>
<reference evidence="8 9" key="1">
    <citation type="submission" date="2023-10" db="EMBL/GenBank/DDBJ databases">
        <title>Niallia locisalis sp.nov. isolated from a salt pond sample.</title>
        <authorList>
            <person name="Li X.-J."/>
            <person name="Dong L."/>
        </authorList>
    </citation>
    <scope>NUCLEOTIDE SEQUENCE [LARGE SCALE GENOMIC DNA]</scope>
    <source>
        <strain evidence="8 9">DSM 29761</strain>
    </source>
</reference>
<proteinExistence type="predicted"/>
<gene>
    <name evidence="8" type="ORF">R4Z09_21400</name>
</gene>
<evidence type="ECO:0000256" key="5">
    <source>
        <dbReference type="ARBA" id="ARBA00023136"/>
    </source>
</evidence>
<keyword evidence="2" id="KW-0813">Transport</keyword>
<evidence type="ECO:0000313" key="9">
    <source>
        <dbReference type="Proteomes" id="UP001357223"/>
    </source>
</evidence>
<feature type="transmembrane region" description="Helical" evidence="6">
    <location>
        <begin position="318"/>
        <end position="341"/>
    </location>
</feature>
<dbReference type="Pfam" id="PF07690">
    <property type="entry name" value="MFS_1"/>
    <property type="match status" value="1"/>
</dbReference>
<evidence type="ECO:0000256" key="3">
    <source>
        <dbReference type="ARBA" id="ARBA00022692"/>
    </source>
</evidence>
<name>A0ABZ2CCY3_9BACI</name>
<dbReference type="InterPro" id="IPR011701">
    <property type="entry name" value="MFS"/>
</dbReference>
<dbReference type="RefSeq" id="WP_338448751.1">
    <property type="nucleotide sequence ID" value="NZ_CP137640.1"/>
</dbReference>
<feature type="transmembrane region" description="Helical" evidence="6">
    <location>
        <begin position="168"/>
        <end position="187"/>
    </location>
</feature>
<feature type="transmembrane region" description="Helical" evidence="6">
    <location>
        <begin position="348"/>
        <end position="372"/>
    </location>
</feature>
<feature type="domain" description="Major facilitator superfamily (MFS) profile" evidence="7">
    <location>
        <begin position="11"/>
        <end position="407"/>
    </location>
</feature>
<dbReference type="InterPro" id="IPR020846">
    <property type="entry name" value="MFS_dom"/>
</dbReference>
<protein>
    <submittedName>
        <fullName evidence="8">MFS transporter</fullName>
    </submittedName>
</protein>
<evidence type="ECO:0000256" key="4">
    <source>
        <dbReference type="ARBA" id="ARBA00022989"/>
    </source>
</evidence>
<dbReference type="Proteomes" id="UP001357223">
    <property type="component" value="Chromosome"/>
</dbReference>
<evidence type="ECO:0000256" key="2">
    <source>
        <dbReference type="ARBA" id="ARBA00022448"/>
    </source>
</evidence>
<feature type="transmembrane region" description="Helical" evidence="6">
    <location>
        <begin position="229"/>
        <end position="247"/>
    </location>
</feature>
<feature type="transmembrane region" description="Helical" evidence="6">
    <location>
        <begin position="267"/>
        <end position="288"/>
    </location>
</feature>
<comment type="subcellular location">
    <subcellularLocation>
        <location evidence="1">Cell membrane</location>
        <topology evidence="1">Multi-pass membrane protein</topology>
    </subcellularLocation>
</comment>
<dbReference type="InterPro" id="IPR036259">
    <property type="entry name" value="MFS_trans_sf"/>
</dbReference>
<accession>A0ABZ2CCY3</accession>
<keyword evidence="5 6" id="KW-0472">Membrane</keyword>
<dbReference type="PANTHER" id="PTHR11360:SF284">
    <property type="entry name" value="EG:103B4.3 PROTEIN-RELATED"/>
    <property type="match status" value="1"/>
</dbReference>
<keyword evidence="4 6" id="KW-1133">Transmembrane helix</keyword>
<evidence type="ECO:0000256" key="1">
    <source>
        <dbReference type="ARBA" id="ARBA00004651"/>
    </source>
</evidence>
<dbReference type="InterPro" id="IPR050327">
    <property type="entry name" value="Proton-linked_MCT"/>
</dbReference>
<feature type="transmembrane region" description="Helical" evidence="6">
    <location>
        <begin position="102"/>
        <end position="125"/>
    </location>
</feature>
<dbReference type="PANTHER" id="PTHR11360">
    <property type="entry name" value="MONOCARBOXYLATE TRANSPORTER"/>
    <property type="match status" value="1"/>
</dbReference>